<dbReference type="SUPFAM" id="SSF47473">
    <property type="entry name" value="EF-hand"/>
    <property type="match status" value="2"/>
</dbReference>
<dbReference type="eggNOG" id="KOG0027">
    <property type="taxonomic scope" value="Eukaryota"/>
</dbReference>
<evidence type="ECO:0000256" key="3">
    <source>
        <dbReference type="ARBA" id="ARBA00022837"/>
    </source>
</evidence>
<dbReference type="SMART" id="SM00054">
    <property type="entry name" value="EFh"/>
    <property type="match status" value="7"/>
</dbReference>
<dbReference type="PROSITE" id="PS50222">
    <property type="entry name" value="EF_HAND_2"/>
    <property type="match status" value="7"/>
</dbReference>
<reference evidence="6 7" key="1">
    <citation type="journal article" date="2009" name="Science">
        <title>Green evolution and dynamic adaptations revealed by genomes of the marine picoeukaryotes Micromonas.</title>
        <authorList>
            <person name="Worden A.Z."/>
            <person name="Lee J.H."/>
            <person name="Mock T."/>
            <person name="Rouze P."/>
            <person name="Simmons M.P."/>
            <person name="Aerts A.L."/>
            <person name="Allen A.E."/>
            <person name="Cuvelier M.L."/>
            <person name="Derelle E."/>
            <person name="Everett M.V."/>
            <person name="Foulon E."/>
            <person name="Grimwood J."/>
            <person name="Gundlach H."/>
            <person name="Henrissat B."/>
            <person name="Napoli C."/>
            <person name="McDonald S.M."/>
            <person name="Parker M.S."/>
            <person name="Rombauts S."/>
            <person name="Salamov A."/>
            <person name="Von Dassow P."/>
            <person name="Badger J.H."/>
            <person name="Coutinho P.M."/>
            <person name="Demir E."/>
            <person name="Dubchak I."/>
            <person name="Gentemann C."/>
            <person name="Eikrem W."/>
            <person name="Gready J.E."/>
            <person name="John U."/>
            <person name="Lanier W."/>
            <person name="Lindquist E.A."/>
            <person name="Lucas S."/>
            <person name="Mayer K.F."/>
            <person name="Moreau H."/>
            <person name="Not F."/>
            <person name="Otillar R."/>
            <person name="Panaud O."/>
            <person name="Pangilinan J."/>
            <person name="Paulsen I."/>
            <person name="Piegu B."/>
            <person name="Poliakov A."/>
            <person name="Robbens S."/>
            <person name="Schmutz J."/>
            <person name="Toulza E."/>
            <person name="Wyss T."/>
            <person name="Zelensky A."/>
            <person name="Zhou K."/>
            <person name="Armbrust E.V."/>
            <person name="Bhattacharya D."/>
            <person name="Goodenough U.W."/>
            <person name="Van de Peer Y."/>
            <person name="Grigoriev I.V."/>
        </authorList>
    </citation>
    <scope>NUCLEOTIDE SEQUENCE [LARGE SCALE GENOMIC DNA]</scope>
    <source>
        <strain evidence="7">RCC299 / NOUM17</strain>
    </source>
</reference>
<dbReference type="RefSeq" id="XP_002504968.1">
    <property type="nucleotide sequence ID" value="XM_002504922.1"/>
</dbReference>
<dbReference type="KEGG" id="mis:MICPUN_62605"/>
<feature type="domain" description="EF-hand" evidence="5">
    <location>
        <begin position="207"/>
        <end position="242"/>
    </location>
</feature>
<dbReference type="EMBL" id="CP001330">
    <property type="protein sequence ID" value="ACO66226.1"/>
    <property type="molecule type" value="Genomic_DNA"/>
</dbReference>
<feature type="domain" description="EF-hand" evidence="5">
    <location>
        <begin position="474"/>
        <end position="509"/>
    </location>
</feature>
<proteinExistence type="predicted"/>
<evidence type="ECO:0000256" key="2">
    <source>
        <dbReference type="ARBA" id="ARBA00022737"/>
    </source>
</evidence>
<feature type="domain" description="EF-hand" evidence="5">
    <location>
        <begin position="276"/>
        <end position="311"/>
    </location>
</feature>
<dbReference type="Gene3D" id="1.10.238.10">
    <property type="entry name" value="EF-hand"/>
    <property type="match status" value="3"/>
</dbReference>
<feature type="domain" description="EF-hand" evidence="5">
    <location>
        <begin position="171"/>
        <end position="206"/>
    </location>
</feature>
<evidence type="ECO:0000313" key="7">
    <source>
        <dbReference type="Proteomes" id="UP000002009"/>
    </source>
</evidence>
<dbReference type="Pfam" id="PF13499">
    <property type="entry name" value="EF-hand_7"/>
    <property type="match status" value="3"/>
</dbReference>
<dbReference type="OrthoDB" id="26525at2759"/>
<feature type="compositionally biased region" description="Basic and acidic residues" evidence="4">
    <location>
        <begin position="622"/>
        <end position="635"/>
    </location>
</feature>
<dbReference type="InterPro" id="IPR011992">
    <property type="entry name" value="EF-hand-dom_pair"/>
</dbReference>
<sequence>MTVDPVLADPIPVDHFLAEGRRKLAEKYLDTKMVAFRFEGEMDPDPIQAPLTSHHPMRDVVSAMEQEVYAFRPELIFPFMRDALARFPARLPPEAAYQGPLNDDEYDEKVQTCVARLVECVTLERPEEPFEWLDAWLEEEARLEEEEAERSAPTLEQSVEELDMASMTTDQLASFAMDVFLRFDADKNGVLDVWEFKEVLKSTALNFSKEEIREIMAESDADGNGIIDYKEFLPMFVELVTSLKSAQEIKHLRDEEREETREEVETLFIKGMTQEELERKMQRLFAMFDEDGNGTLDPEEFQRALNSADLGLSRKEINMLLGEADVNHDGCIEYEEFVPVAFRVLVDRARNKQLENEALASEDGITVLLIDAFSKVDPDGSGVLHVQDVKKCLKRLAEREEIQLSRSQIVSIIADCDVNPDDGTVHYLRFAPVASGVIHGMIDFSAQKLRAEAVASLASEDTNVGLMRGMSNEEVERIMLRAFQAADVDHNGGLDREEMLVVLKSVGAEELGLELHQITALMVSADEDGDGLVDYRELARFIYDTLHQLAREDMVRDRAFRHAAGAIKSREEILDVVDDSIVISELSGGVAQAPGESRTPQWQGPDGVYAVGGRDGISARRRQTDDRHMVDRTHS</sequence>
<evidence type="ECO:0000313" key="6">
    <source>
        <dbReference type="EMBL" id="ACO66226.1"/>
    </source>
</evidence>
<dbReference type="InterPro" id="IPR018247">
    <property type="entry name" value="EF_Hand_1_Ca_BS"/>
</dbReference>
<dbReference type="PANTHER" id="PTHR34524:SF6">
    <property type="entry name" value="CALCYPHOSINE LIKE"/>
    <property type="match status" value="1"/>
</dbReference>
<dbReference type="InterPro" id="IPR051581">
    <property type="entry name" value="Ca-bind"/>
</dbReference>
<dbReference type="PROSITE" id="PS00018">
    <property type="entry name" value="EF_HAND_1"/>
    <property type="match status" value="5"/>
</dbReference>
<dbReference type="GeneID" id="8247691"/>
<dbReference type="AlphaFoldDB" id="C1EEF5"/>
<feature type="region of interest" description="Disordered" evidence="4">
    <location>
        <begin position="592"/>
        <end position="635"/>
    </location>
</feature>
<keyword evidence="1" id="KW-0479">Metal-binding</keyword>
<evidence type="ECO:0000259" key="5">
    <source>
        <dbReference type="PROSITE" id="PS50222"/>
    </source>
</evidence>
<dbReference type="PANTHER" id="PTHR34524">
    <property type="entry name" value="CALCYPHOSIN"/>
    <property type="match status" value="1"/>
</dbReference>
<evidence type="ECO:0000256" key="1">
    <source>
        <dbReference type="ARBA" id="ARBA00022723"/>
    </source>
</evidence>
<dbReference type="CDD" id="cd00051">
    <property type="entry name" value="EFh"/>
    <property type="match status" value="1"/>
</dbReference>
<keyword evidence="7" id="KW-1185">Reference proteome</keyword>
<accession>C1EEF5</accession>
<dbReference type="OMA" id="EPFEWLD"/>
<feature type="domain" description="EF-hand" evidence="5">
    <location>
        <begin position="312"/>
        <end position="347"/>
    </location>
</feature>
<feature type="domain" description="EF-hand" evidence="5">
    <location>
        <begin position="513"/>
        <end position="548"/>
    </location>
</feature>
<dbReference type="InterPro" id="IPR002048">
    <property type="entry name" value="EF_hand_dom"/>
</dbReference>
<keyword evidence="3" id="KW-0106">Calcium</keyword>
<name>C1EEF5_MICCC</name>
<feature type="domain" description="EF-hand" evidence="5">
    <location>
        <begin position="369"/>
        <end position="399"/>
    </location>
</feature>
<evidence type="ECO:0000256" key="4">
    <source>
        <dbReference type="SAM" id="MobiDB-lite"/>
    </source>
</evidence>
<gene>
    <name evidence="6" type="ORF">MICPUN_62605</name>
</gene>
<dbReference type="InParanoid" id="C1EEF5"/>
<organism evidence="6 7">
    <name type="scientific">Micromonas commoda (strain RCC299 / NOUM17 / CCMP2709)</name>
    <name type="common">Picoplanktonic green alga</name>
    <dbReference type="NCBI Taxonomy" id="296587"/>
    <lineage>
        <taxon>Eukaryota</taxon>
        <taxon>Viridiplantae</taxon>
        <taxon>Chlorophyta</taxon>
        <taxon>Mamiellophyceae</taxon>
        <taxon>Mamiellales</taxon>
        <taxon>Mamiellaceae</taxon>
        <taxon>Micromonas</taxon>
    </lineage>
</organism>
<keyword evidence="2" id="KW-0677">Repeat</keyword>
<dbReference type="GO" id="GO:0005509">
    <property type="term" value="F:calcium ion binding"/>
    <property type="evidence" value="ECO:0007669"/>
    <property type="project" value="InterPro"/>
</dbReference>
<protein>
    <submittedName>
        <fullName evidence="6">ChlRe radial spoke protein 7-like protein</fullName>
    </submittedName>
</protein>
<dbReference type="STRING" id="296587.C1EEF5"/>
<dbReference type="Proteomes" id="UP000002009">
    <property type="component" value="Chromosome 11"/>
</dbReference>